<feature type="region of interest" description="Disordered" evidence="1">
    <location>
        <begin position="1"/>
        <end position="23"/>
    </location>
</feature>
<accession>A0A7I7YA93</accession>
<dbReference type="AlphaFoldDB" id="A0A7I7YA93"/>
<protein>
    <submittedName>
        <fullName evidence="2">Uncharacterized protein</fullName>
    </submittedName>
</protein>
<keyword evidence="3" id="KW-1185">Reference proteome</keyword>
<proteinExistence type="predicted"/>
<evidence type="ECO:0000313" key="2">
    <source>
        <dbReference type="EMBL" id="BBZ38580.1"/>
    </source>
</evidence>
<reference evidence="2 3" key="1">
    <citation type="journal article" date="2019" name="Emerg. Microbes Infect.">
        <title>Comprehensive subspecies identification of 175 nontuberculous mycobacteria species based on 7547 genomic profiles.</title>
        <authorList>
            <person name="Matsumoto Y."/>
            <person name="Kinjo T."/>
            <person name="Motooka D."/>
            <person name="Nabeya D."/>
            <person name="Jung N."/>
            <person name="Uechi K."/>
            <person name="Horii T."/>
            <person name="Iida T."/>
            <person name="Fujita J."/>
            <person name="Nakamura S."/>
        </authorList>
    </citation>
    <scope>NUCLEOTIDE SEQUENCE [LARGE SCALE GENOMIC DNA]</scope>
    <source>
        <strain evidence="2 3">JCM 14738</strain>
    </source>
</reference>
<gene>
    <name evidence="2" type="ORF">MCNS_16430</name>
</gene>
<dbReference type="Proteomes" id="UP000467385">
    <property type="component" value="Chromosome"/>
</dbReference>
<feature type="compositionally biased region" description="Basic residues" evidence="1">
    <location>
        <begin position="7"/>
        <end position="18"/>
    </location>
</feature>
<evidence type="ECO:0000313" key="3">
    <source>
        <dbReference type="Proteomes" id="UP000467385"/>
    </source>
</evidence>
<sequence>MSERNRTGRIRWHEKQRRTGGAVPPVKPPAPLVLWRCPKGHALLRLFKYRDEFRVVGETFRVPLPDWLRRVGSPYTADEVRAGDAVALNPGKVIGMDESLPLDIALWPTGVRAEVGCRCKVTTVPIAQLAADVKQTDTTKSTCERIIT</sequence>
<dbReference type="EMBL" id="AP022613">
    <property type="protein sequence ID" value="BBZ38580.1"/>
    <property type="molecule type" value="Genomic_DNA"/>
</dbReference>
<evidence type="ECO:0000256" key="1">
    <source>
        <dbReference type="SAM" id="MobiDB-lite"/>
    </source>
</evidence>
<organism evidence="2 3">
    <name type="scientific">Mycobacterium conspicuum</name>
    <dbReference type="NCBI Taxonomy" id="44010"/>
    <lineage>
        <taxon>Bacteria</taxon>
        <taxon>Bacillati</taxon>
        <taxon>Actinomycetota</taxon>
        <taxon>Actinomycetes</taxon>
        <taxon>Mycobacteriales</taxon>
        <taxon>Mycobacteriaceae</taxon>
        <taxon>Mycobacterium</taxon>
    </lineage>
</organism>
<dbReference type="RefSeq" id="WP_139825508.1">
    <property type="nucleotide sequence ID" value="NZ_AP022613.1"/>
</dbReference>
<name>A0A7I7YA93_9MYCO</name>